<keyword evidence="3" id="KW-1185">Reference proteome</keyword>
<sequence length="134" mass="14659">MAAPVSTVVGAATEQISKAEKGGLFVVLVLVLLLGYDLYTKGQERDEARLTEQLQLIAHQQTSLQRAIDDMRAATMQSQEHNRSMASRLDSLEGTALSYVYTTEEHLIVKAPKSAGSAIIRVPLEKPHLPTSKE</sequence>
<gene>
    <name evidence="2" type="ORF">SppYZU05_68</name>
</gene>
<reference evidence="2 3" key="1">
    <citation type="submission" date="2017-03" db="EMBL/GenBank/DDBJ databases">
        <title>Isolation of lytic bacteriophages infecting Shewanella putrefaciens and Shewanella baltica for biocontrol of fish and shrimp spoilage during chilled storage.</title>
        <authorList>
            <person name="Yang Z."/>
            <person name="Tao X."/>
            <person name="Gao L."/>
            <person name="Rao S."/>
        </authorList>
    </citation>
    <scope>NUCLEOTIDE SEQUENCE [LARGE SCALE GENOMIC DNA]</scope>
</reference>
<dbReference type="Proteomes" id="UP000221216">
    <property type="component" value="Segment"/>
</dbReference>
<name>A0A1W6JTI5_9CAUD</name>
<proteinExistence type="predicted"/>
<evidence type="ECO:0000313" key="2">
    <source>
        <dbReference type="EMBL" id="ARM70594.1"/>
    </source>
</evidence>
<keyword evidence="1" id="KW-1133">Transmembrane helix</keyword>
<dbReference type="EMBL" id="KY709296">
    <property type="protein sequence ID" value="ARM70594.1"/>
    <property type="molecule type" value="Genomic_DNA"/>
</dbReference>
<organism evidence="2 3">
    <name type="scientific">Shewanella phage SppYZU05</name>
    <dbReference type="NCBI Taxonomy" id="1970795"/>
    <lineage>
        <taxon>Viruses</taxon>
        <taxon>Duplodnaviria</taxon>
        <taxon>Heunggongvirae</taxon>
        <taxon>Uroviricota</taxon>
        <taxon>Caudoviricetes</taxon>
        <taxon>Chaseviridae</taxon>
        <taxon>Nefertitivirinae</taxon>
        <taxon>Yushanvirus</taxon>
        <taxon>Yushanvirus SppYZU05</taxon>
    </lineage>
</organism>
<accession>A0A1W6JTI5</accession>
<evidence type="ECO:0000256" key="1">
    <source>
        <dbReference type="SAM" id="Phobius"/>
    </source>
</evidence>
<keyword evidence="1" id="KW-0472">Membrane</keyword>
<evidence type="ECO:0000313" key="3">
    <source>
        <dbReference type="Proteomes" id="UP000221216"/>
    </source>
</evidence>
<feature type="transmembrane region" description="Helical" evidence="1">
    <location>
        <begin position="22"/>
        <end position="39"/>
    </location>
</feature>
<keyword evidence="1" id="KW-0812">Transmembrane</keyword>
<protein>
    <submittedName>
        <fullName evidence="2">Uncharacterized protein</fullName>
    </submittedName>
</protein>